<evidence type="ECO:0000313" key="3">
    <source>
        <dbReference type="Proteomes" id="UP001234989"/>
    </source>
</evidence>
<dbReference type="Gene3D" id="1.10.340.70">
    <property type="match status" value="1"/>
</dbReference>
<dbReference type="Pfam" id="PF17921">
    <property type="entry name" value="Integrase_H2C2"/>
    <property type="match status" value="1"/>
</dbReference>
<reference evidence="2" key="1">
    <citation type="submission" date="2023-08" db="EMBL/GenBank/DDBJ databases">
        <title>A de novo genome assembly of Solanum verrucosum Schlechtendal, a Mexican diploid species geographically isolated from the other diploid A-genome species in potato relatives.</title>
        <authorList>
            <person name="Hosaka K."/>
        </authorList>
    </citation>
    <scope>NUCLEOTIDE SEQUENCE</scope>
    <source>
        <tissue evidence="2">Young leaves</tissue>
    </source>
</reference>
<dbReference type="Proteomes" id="UP001234989">
    <property type="component" value="Chromosome 10"/>
</dbReference>
<dbReference type="AlphaFoldDB" id="A0AAF0UNX0"/>
<protein>
    <recommendedName>
        <fullName evidence="1">Integrase zinc-binding domain-containing protein</fullName>
    </recommendedName>
</protein>
<gene>
    <name evidence="2" type="ORF">MTR67_043017</name>
</gene>
<dbReference type="PANTHER" id="PTHR37984:SF5">
    <property type="entry name" value="PROTEIN NYNRIN-LIKE"/>
    <property type="match status" value="1"/>
</dbReference>
<organism evidence="2 3">
    <name type="scientific">Solanum verrucosum</name>
    <dbReference type="NCBI Taxonomy" id="315347"/>
    <lineage>
        <taxon>Eukaryota</taxon>
        <taxon>Viridiplantae</taxon>
        <taxon>Streptophyta</taxon>
        <taxon>Embryophyta</taxon>
        <taxon>Tracheophyta</taxon>
        <taxon>Spermatophyta</taxon>
        <taxon>Magnoliopsida</taxon>
        <taxon>eudicotyledons</taxon>
        <taxon>Gunneridae</taxon>
        <taxon>Pentapetalae</taxon>
        <taxon>asterids</taxon>
        <taxon>lamiids</taxon>
        <taxon>Solanales</taxon>
        <taxon>Solanaceae</taxon>
        <taxon>Solanoideae</taxon>
        <taxon>Solaneae</taxon>
        <taxon>Solanum</taxon>
    </lineage>
</organism>
<evidence type="ECO:0000259" key="1">
    <source>
        <dbReference type="Pfam" id="PF17921"/>
    </source>
</evidence>
<name>A0AAF0UNX0_SOLVR</name>
<feature type="domain" description="Integrase zinc-binding" evidence="1">
    <location>
        <begin position="94"/>
        <end position="140"/>
    </location>
</feature>
<dbReference type="InterPro" id="IPR041588">
    <property type="entry name" value="Integrase_H2C2"/>
</dbReference>
<evidence type="ECO:0000313" key="2">
    <source>
        <dbReference type="EMBL" id="WMV49632.1"/>
    </source>
</evidence>
<dbReference type="PANTHER" id="PTHR37984">
    <property type="entry name" value="PROTEIN CBG26694"/>
    <property type="match status" value="1"/>
</dbReference>
<keyword evidence="3" id="KW-1185">Reference proteome</keyword>
<accession>A0AAF0UNX0</accession>
<dbReference type="EMBL" id="CP133621">
    <property type="protein sequence ID" value="WMV49632.1"/>
    <property type="molecule type" value="Genomic_DNA"/>
</dbReference>
<dbReference type="InterPro" id="IPR050951">
    <property type="entry name" value="Retrovirus_Pol_polyprotein"/>
</dbReference>
<proteinExistence type="predicted"/>
<sequence>MSILYHPGKANIVADALNRLSIGSTTHVEEEKRELAKDVHRLAHLEVKEKQDQDPIFLELKANVHKQKVLAFEQKGDGVLRYQGRLCVPMVDGLQDRIMEEAHSSRYSSHSGSTKMYSDLREVYWWSSIKKGIEEFVVNC</sequence>